<dbReference type="AlphaFoldDB" id="A0A7J6LF67"/>
<dbReference type="InterPro" id="IPR050131">
    <property type="entry name" value="Peptidase_S8_subtilisin-like"/>
</dbReference>
<feature type="region of interest" description="Disordered" evidence="8">
    <location>
        <begin position="213"/>
        <end position="234"/>
    </location>
</feature>
<sequence length="234" mass="25675">MIGIAPDNVRLVSLQACDGARCPLAYVLEAIDMAIDAGVDVVSWSVNYIFNSSSSVERSLLTRAWRQAQLHDMILVTPAGNDGVSAENHYPCWYGGYNTICVAALSGDVNYTLAEFSNYGERVDIAAFGENMYVGSDWLGHDQWSSGTSYATSVVSAAAAMILSLNVEPSMVKRILLTEAEVFETPGKHLRSHGGALNILWSIKRAIRMYKPRPTPSQEANTPQYPRPYRKGFC</sequence>
<dbReference type="EMBL" id="JAAPAO010000518">
    <property type="protein sequence ID" value="KAF4657907.1"/>
    <property type="molecule type" value="Genomic_DNA"/>
</dbReference>
<evidence type="ECO:0000256" key="8">
    <source>
        <dbReference type="SAM" id="MobiDB-lite"/>
    </source>
</evidence>
<dbReference type="SUPFAM" id="SSF52743">
    <property type="entry name" value="Subtilisin-like"/>
    <property type="match status" value="1"/>
</dbReference>
<evidence type="ECO:0000256" key="6">
    <source>
        <dbReference type="ARBA" id="ARBA00023619"/>
    </source>
</evidence>
<dbReference type="InterPro" id="IPR036852">
    <property type="entry name" value="Peptidase_S8/S53_dom_sf"/>
</dbReference>
<dbReference type="OrthoDB" id="206201at2759"/>
<dbReference type="Proteomes" id="UP000591131">
    <property type="component" value="Unassembled WGS sequence"/>
</dbReference>
<dbReference type="PANTHER" id="PTHR43806:SF11">
    <property type="entry name" value="CEREVISIN-RELATED"/>
    <property type="match status" value="1"/>
</dbReference>
<feature type="domain" description="Peptidase S8/S53" evidence="9">
    <location>
        <begin position="8"/>
        <end position="180"/>
    </location>
</feature>
<dbReference type="EC" id="3.4.21.62" evidence="6"/>
<dbReference type="InterPro" id="IPR000209">
    <property type="entry name" value="Peptidase_S8/S53_dom"/>
</dbReference>
<keyword evidence="3" id="KW-0378">Hydrolase</keyword>
<accession>A0A7J6LF67</accession>
<gene>
    <name evidence="10" type="ORF">FOL47_008245</name>
</gene>
<proteinExistence type="inferred from homology"/>
<evidence type="ECO:0000256" key="2">
    <source>
        <dbReference type="ARBA" id="ARBA00022670"/>
    </source>
</evidence>
<evidence type="ECO:0000256" key="1">
    <source>
        <dbReference type="ARBA" id="ARBA00011073"/>
    </source>
</evidence>
<evidence type="ECO:0000256" key="4">
    <source>
        <dbReference type="ARBA" id="ARBA00022825"/>
    </source>
</evidence>
<protein>
    <recommendedName>
        <fullName evidence="6">subtilisin</fullName>
        <ecNumber evidence="6">3.4.21.62</ecNumber>
    </recommendedName>
</protein>
<comment type="caution">
    <text evidence="7">Lacks conserved residue(s) required for the propagation of feature annotation.</text>
</comment>
<evidence type="ECO:0000313" key="10">
    <source>
        <dbReference type="EMBL" id="KAF4657907.1"/>
    </source>
</evidence>
<comment type="caution">
    <text evidence="10">The sequence shown here is derived from an EMBL/GenBank/DDBJ whole genome shotgun (WGS) entry which is preliminary data.</text>
</comment>
<dbReference type="Gene3D" id="3.40.50.200">
    <property type="entry name" value="Peptidase S8/S53 domain"/>
    <property type="match status" value="1"/>
</dbReference>
<evidence type="ECO:0000313" key="11">
    <source>
        <dbReference type="Proteomes" id="UP000591131"/>
    </source>
</evidence>
<evidence type="ECO:0000256" key="7">
    <source>
        <dbReference type="PROSITE-ProRule" id="PRU01240"/>
    </source>
</evidence>
<name>A0A7J6LF67_PERCH</name>
<dbReference type="Pfam" id="PF00082">
    <property type="entry name" value="Peptidase_S8"/>
    <property type="match status" value="1"/>
</dbReference>
<comment type="catalytic activity">
    <reaction evidence="5">
        <text>Hydrolysis of proteins with broad specificity for peptide bonds, and a preference for a large uncharged residue in P1. Hydrolyzes peptide amides.</text>
        <dbReference type="EC" id="3.4.21.62"/>
    </reaction>
</comment>
<organism evidence="10 11">
    <name type="scientific">Perkinsus chesapeaki</name>
    <name type="common">Clam parasite</name>
    <name type="synonym">Perkinsus andrewsi</name>
    <dbReference type="NCBI Taxonomy" id="330153"/>
    <lineage>
        <taxon>Eukaryota</taxon>
        <taxon>Sar</taxon>
        <taxon>Alveolata</taxon>
        <taxon>Perkinsozoa</taxon>
        <taxon>Perkinsea</taxon>
        <taxon>Perkinsida</taxon>
        <taxon>Perkinsidae</taxon>
        <taxon>Perkinsus</taxon>
    </lineage>
</organism>
<reference evidence="10 11" key="1">
    <citation type="submission" date="2020-04" db="EMBL/GenBank/DDBJ databases">
        <title>Perkinsus chesapeaki whole genome sequence.</title>
        <authorList>
            <person name="Bogema D.R."/>
        </authorList>
    </citation>
    <scope>NUCLEOTIDE SEQUENCE [LARGE SCALE GENOMIC DNA]</scope>
    <source>
        <strain evidence="10">ATCC PRA-425</strain>
    </source>
</reference>
<keyword evidence="2" id="KW-0645">Protease</keyword>
<evidence type="ECO:0000259" key="9">
    <source>
        <dbReference type="Pfam" id="PF00082"/>
    </source>
</evidence>
<keyword evidence="11" id="KW-1185">Reference proteome</keyword>
<dbReference type="PROSITE" id="PS51892">
    <property type="entry name" value="SUBTILASE"/>
    <property type="match status" value="1"/>
</dbReference>
<dbReference type="PANTHER" id="PTHR43806">
    <property type="entry name" value="PEPTIDASE S8"/>
    <property type="match status" value="1"/>
</dbReference>
<keyword evidence="4" id="KW-0720">Serine protease</keyword>
<dbReference type="GO" id="GO:0006508">
    <property type="term" value="P:proteolysis"/>
    <property type="evidence" value="ECO:0007669"/>
    <property type="project" value="UniProtKB-KW"/>
</dbReference>
<evidence type="ECO:0000256" key="3">
    <source>
        <dbReference type="ARBA" id="ARBA00022801"/>
    </source>
</evidence>
<evidence type="ECO:0000256" key="5">
    <source>
        <dbReference type="ARBA" id="ARBA00023529"/>
    </source>
</evidence>
<comment type="similarity">
    <text evidence="1 7">Belongs to the peptidase S8 family.</text>
</comment>
<dbReference type="GO" id="GO:0004252">
    <property type="term" value="F:serine-type endopeptidase activity"/>
    <property type="evidence" value="ECO:0007669"/>
    <property type="project" value="UniProtKB-EC"/>
</dbReference>